<evidence type="ECO:0000313" key="2">
    <source>
        <dbReference type="EMBL" id="CUA98239.1"/>
    </source>
</evidence>
<dbReference type="PANTHER" id="PTHR33886:SF8">
    <property type="entry name" value="UNSATURATED RHAMNOGALACTURONAN HYDROLASE (EUROFUNG)"/>
    <property type="match status" value="1"/>
</dbReference>
<protein>
    <submittedName>
        <fullName evidence="2">Rhamnogalacturonyl hydrolase YesR</fullName>
    </submittedName>
</protein>
<dbReference type="GO" id="GO:0005975">
    <property type="term" value="P:carbohydrate metabolic process"/>
    <property type="evidence" value="ECO:0007669"/>
    <property type="project" value="InterPro"/>
</dbReference>
<sequence length="370" mass="40641">MTPRYFKEFLSRYTYAKDGSWCYEDGCVYRGLALLHDQQPQEVWRDELLRLIGPQVGEDGALAGYTQDEFNIDHILAGRVLFFLEKAAPGTHWSLAIEHLAGQLTRHPRTAGGNYWHKKRYPQQVWLDGLYMGLPFQIEYGLSRKKPDLVDDALAQLNRALDLTHVAATGLYAHAIDEARAQDWADPQTGLSRAHWARALGWLAMALVDVIDLIGPEKAASSGLAERASSLLTRITALARPQSGLWLQVIDQPELPGNYEESSASAMFAYALMKGARLGLGDHLAAPGLKALTSLETTQLYAGEDGIIRLQNVCEMAGLGGFGGRVRDGSPAYYLSEPLRPDDHKGTGALMMAYAERLASASAEARRAAS</sequence>
<reference evidence="3" key="1">
    <citation type="submission" date="2015-08" db="EMBL/GenBank/DDBJ databases">
        <authorList>
            <person name="Varghese N."/>
        </authorList>
    </citation>
    <scope>NUCLEOTIDE SEQUENCE [LARGE SCALE GENOMIC DNA]</scope>
    <source>
        <strain evidence="3">DSM 23407</strain>
    </source>
</reference>
<proteinExistence type="predicted"/>
<dbReference type="SUPFAM" id="SSF48208">
    <property type="entry name" value="Six-hairpin glycosidases"/>
    <property type="match status" value="1"/>
</dbReference>
<dbReference type="InterPro" id="IPR012341">
    <property type="entry name" value="6hp_glycosidase-like_sf"/>
</dbReference>
<dbReference type="InterPro" id="IPR008928">
    <property type="entry name" value="6-hairpin_glycosidase_sf"/>
</dbReference>
<dbReference type="AlphaFoldDB" id="A0A0K6I507"/>
<dbReference type="InterPro" id="IPR052043">
    <property type="entry name" value="PolySaccharide_Degr_Enz"/>
</dbReference>
<dbReference type="Pfam" id="PF07470">
    <property type="entry name" value="Glyco_hydro_88"/>
    <property type="match status" value="1"/>
</dbReference>
<name>A0A0K6I507_9HYPH</name>
<dbReference type="InterPro" id="IPR010905">
    <property type="entry name" value="Glyco_hydro_88"/>
</dbReference>
<dbReference type="OrthoDB" id="6381507at2"/>
<accession>A0A0K6I507</accession>
<dbReference type="PANTHER" id="PTHR33886">
    <property type="entry name" value="UNSATURATED RHAMNOGALACTURONAN HYDROLASE (EUROFUNG)"/>
    <property type="match status" value="1"/>
</dbReference>
<gene>
    <name evidence="2" type="ORF">Ga0061067_10969</name>
</gene>
<keyword evidence="3" id="KW-1185">Reference proteome</keyword>
<dbReference type="Gene3D" id="1.50.10.10">
    <property type="match status" value="1"/>
</dbReference>
<dbReference type="GO" id="GO:0016787">
    <property type="term" value="F:hydrolase activity"/>
    <property type="evidence" value="ECO:0007669"/>
    <property type="project" value="UniProtKB-KW"/>
</dbReference>
<evidence type="ECO:0000256" key="1">
    <source>
        <dbReference type="ARBA" id="ARBA00022801"/>
    </source>
</evidence>
<keyword evidence="1 2" id="KW-0378">Hydrolase</keyword>
<dbReference type="Proteomes" id="UP000183900">
    <property type="component" value="Unassembled WGS sequence"/>
</dbReference>
<dbReference type="RefSeq" id="WP_055456298.1">
    <property type="nucleotide sequence ID" value="NZ_CYHE01000009.1"/>
</dbReference>
<evidence type="ECO:0000313" key="3">
    <source>
        <dbReference type="Proteomes" id="UP000183900"/>
    </source>
</evidence>
<dbReference type="EMBL" id="CYHE01000009">
    <property type="protein sequence ID" value="CUA98239.1"/>
    <property type="molecule type" value="Genomic_DNA"/>
</dbReference>
<organism evidence="2 3">
    <name type="scientific">Pannonibacter indicus</name>
    <dbReference type="NCBI Taxonomy" id="466044"/>
    <lineage>
        <taxon>Bacteria</taxon>
        <taxon>Pseudomonadati</taxon>
        <taxon>Pseudomonadota</taxon>
        <taxon>Alphaproteobacteria</taxon>
        <taxon>Hyphomicrobiales</taxon>
        <taxon>Stappiaceae</taxon>
        <taxon>Pannonibacter</taxon>
    </lineage>
</organism>